<reference evidence="2" key="1">
    <citation type="submission" date="2019-10" db="EMBL/GenBank/DDBJ databases">
        <authorList>
            <person name="Nor Muhammad N."/>
        </authorList>
    </citation>
    <scope>NUCLEOTIDE SEQUENCE</scope>
</reference>
<dbReference type="EMBL" id="LR728408">
    <property type="protein sequence ID" value="VWP00365.1"/>
    <property type="molecule type" value="Genomic_DNA"/>
</dbReference>
<feature type="region of interest" description="Disordered" evidence="1">
    <location>
        <begin position="191"/>
        <end position="211"/>
    </location>
</feature>
<organism evidence="2">
    <name type="scientific">Ganoderma boninense</name>
    <dbReference type="NCBI Taxonomy" id="34458"/>
    <lineage>
        <taxon>Eukaryota</taxon>
        <taxon>Fungi</taxon>
        <taxon>Dikarya</taxon>
        <taxon>Basidiomycota</taxon>
        <taxon>Agaricomycotina</taxon>
        <taxon>Agaricomycetes</taxon>
        <taxon>Polyporales</taxon>
        <taxon>Polyporaceae</taxon>
        <taxon>Ganoderma</taxon>
    </lineage>
</organism>
<name>A0A5K1K3Z6_9APHY</name>
<protein>
    <submittedName>
        <fullName evidence="2">Phospholipid-transporting ATPase (EC)</fullName>
    </submittedName>
</protein>
<gene>
    <name evidence="2" type="primary">Q9C2Y4</name>
</gene>
<evidence type="ECO:0000256" key="1">
    <source>
        <dbReference type="SAM" id="MobiDB-lite"/>
    </source>
</evidence>
<sequence>MNRLDTRILAELFHHISAIVGGTNPLPPPAQLSDTHPTTTQAYLHADDTVTVNDLVDTFLINVRSLDHRAYADNAFRDMYASLATQLPPNELRKFAKEYSEITRIARVRGESDEVISALHTYLNAIRALEEASENHFAHPTAETRDACKVQIILKDTAQGTLSTWISLMIVSLQELRQVLDHGVFWKDVDGPGENQHVNGSTGGMEEQQDV</sequence>
<evidence type="ECO:0000313" key="2">
    <source>
        <dbReference type="EMBL" id="VWP00365.1"/>
    </source>
</evidence>
<dbReference type="AlphaFoldDB" id="A0A5K1K3Z6"/>
<proteinExistence type="predicted"/>
<accession>A0A5K1K3Z6</accession>